<keyword evidence="3" id="KW-1185">Reference proteome</keyword>
<evidence type="ECO:0000259" key="1">
    <source>
        <dbReference type="Pfam" id="PF13556"/>
    </source>
</evidence>
<dbReference type="InterPro" id="IPR042070">
    <property type="entry name" value="PucR_C-HTH_sf"/>
</dbReference>
<dbReference type="PANTHER" id="PTHR33744:SF17">
    <property type="entry name" value="CONSERVED PROTEIN"/>
    <property type="match status" value="1"/>
</dbReference>
<dbReference type="Pfam" id="PF13556">
    <property type="entry name" value="HTH_30"/>
    <property type="match status" value="1"/>
</dbReference>
<proteinExistence type="predicted"/>
<protein>
    <submittedName>
        <fullName evidence="2">Helix-turn-helix domain-containing protein</fullName>
    </submittedName>
</protein>
<comment type="caution">
    <text evidence="2">The sequence shown here is derived from an EMBL/GenBank/DDBJ whole genome shotgun (WGS) entry which is preliminary data.</text>
</comment>
<evidence type="ECO:0000313" key="3">
    <source>
        <dbReference type="Proteomes" id="UP001500752"/>
    </source>
</evidence>
<sequence length="401" mass="44253">MIDLQGLADDLCEKLGRSIAIDNEHVEVIAASAQVGRIDPIRSDAILNRRTSAEVVEYVRELNLAQATKPTEVPPHPTLHTLPRWCFPIRTGARLLGFLWVINEPRLTDAEVDLTGTYAARVRDILARNVEQADAILASSIQFTNTLLLEGRSEALDEAGRAGRLISLGPATVWSFALSSAGASNNTVTTADVVELLADLLTTTRPGGFIGAPNEDRLVLVTRSRSRDQDHDTLLRAVHLSCRRTRLRLRAAGRTLLATTEDPREALSRAMFTALVARWDGQEEVREWEKLGAWTLLKGHPWSSELVRSISPSAHHLIQRGTPILWETLLAYLDSCCDARQACGALHIQRNTLYYRLGRVKEIAGDQILSSGWDQTSAHLALRVWRAHLRASGSEDDPAGP</sequence>
<gene>
    <name evidence="2" type="ORF">GCM10023081_36580</name>
</gene>
<dbReference type="InterPro" id="IPR025736">
    <property type="entry name" value="PucR_C-HTH_dom"/>
</dbReference>
<organism evidence="2 3">
    <name type="scientific">Arthrobacter ginkgonis</name>
    <dbReference type="NCBI Taxonomy" id="1630594"/>
    <lineage>
        <taxon>Bacteria</taxon>
        <taxon>Bacillati</taxon>
        <taxon>Actinomycetota</taxon>
        <taxon>Actinomycetes</taxon>
        <taxon>Micrococcales</taxon>
        <taxon>Micrococcaceae</taxon>
        <taxon>Arthrobacter</taxon>
    </lineage>
</organism>
<dbReference type="RefSeq" id="WP_345153061.1">
    <property type="nucleotide sequence ID" value="NZ_BAABEO010000024.1"/>
</dbReference>
<name>A0ABP7CX08_9MICC</name>
<dbReference type="EMBL" id="BAABEO010000024">
    <property type="protein sequence ID" value="GAA3696125.1"/>
    <property type="molecule type" value="Genomic_DNA"/>
</dbReference>
<reference evidence="3" key="1">
    <citation type="journal article" date="2019" name="Int. J. Syst. Evol. Microbiol.">
        <title>The Global Catalogue of Microorganisms (GCM) 10K type strain sequencing project: providing services to taxonomists for standard genome sequencing and annotation.</title>
        <authorList>
            <consortium name="The Broad Institute Genomics Platform"/>
            <consortium name="The Broad Institute Genome Sequencing Center for Infectious Disease"/>
            <person name="Wu L."/>
            <person name="Ma J."/>
        </authorList>
    </citation>
    <scope>NUCLEOTIDE SEQUENCE [LARGE SCALE GENOMIC DNA]</scope>
    <source>
        <strain evidence="3">JCM 30742</strain>
    </source>
</reference>
<dbReference type="InterPro" id="IPR051448">
    <property type="entry name" value="CdaR-like_regulators"/>
</dbReference>
<accession>A0ABP7CX08</accession>
<dbReference type="Gene3D" id="1.10.10.2840">
    <property type="entry name" value="PucR C-terminal helix-turn-helix domain"/>
    <property type="match status" value="1"/>
</dbReference>
<feature type="domain" description="PucR C-terminal helix-turn-helix" evidence="1">
    <location>
        <begin position="325"/>
        <end position="384"/>
    </location>
</feature>
<dbReference type="Proteomes" id="UP001500752">
    <property type="component" value="Unassembled WGS sequence"/>
</dbReference>
<dbReference type="PANTHER" id="PTHR33744">
    <property type="entry name" value="CARBOHYDRATE DIACID REGULATOR"/>
    <property type="match status" value="1"/>
</dbReference>
<evidence type="ECO:0000313" key="2">
    <source>
        <dbReference type="EMBL" id="GAA3696125.1"/>
    </source>
</evidence>